<name>A0A823A174_NELNU</name>
<evidence type="ECO:0000313" key="1">
    <source>
        <dbReference type="EMBL" id="DAD47918.1"/>
    </source>
</evidence>
<evidence type="ECO:0000313" key="2">
    <source>
        <dbReference type="Proteomes" id="UP000607653"/>
    </source>
</evidence>
<protein>
    <recommendedName>
        <fullName evidence="3">C2 domain-containing protein</fullName>
    </recommendedName>
</protein>
<gene>
    <name evidence="1" type="ORF">HUJ06_017855</name>
</gene>
<reference evidence="1 2" key="1">
    <citation type="journal article" date="2020" name="Mol. Biol. Evol.">
        <title>Distinct Expression and Methylation Patterns for Genes with Different Fates following a Single Whole-Genome Duplication in Flowering Plants.</title>
        <authorList>
            <person name="Shi T."/>
            <person name="Rahmani R.S."/>
            <person name="Gugger P.F."/>
            <person name="Wang M."/>
            <person name="Li H."/>
            <person name="Zhang Y."/>
            <person name="Li Z."/>
            <person name="Wang Q."/>
            <person name="Van de Peer Y."/>
            <person name="Marchal K."/>
            <person name="Chen J."/>
        </authorList>
    </citation>
    <scope>NUCLEOTIDE SEQUENCE [LARGE SCALE GENOMIC DNA]</scope>
    <source>
        <tissue evidence="1">Leaf</tissue>
    </source>
</reference>
<organism evidence="1 2">
    <name type="scientific">Nelumbo nucifera</name>
    <name type="common">Sacred lotus</name>
    <dbReference type="NCBI Taxonomy" id="4432"/>
    <lineage>
        <taxon>Eukaryota</taxon>
        <taxon>Viridiplantae</taxon>
        <taxon>Streptophyta</taxon>
        <taxon>Embryophyta</taxon>
        <taxon>Tracheophyta</taxon>
        <taxon>Spermatophyta</taxon>
        <taxon>Magnoliopsida</taxon>
        <taxon>Proteales</taxon>
        <taxon>Nelumbonaceae</taxon>
        <taxon>Nelumbo</taxon>
    </lineage>
</organism>
<proteinExistence type="predicted"/>
<evidence type="ECO:0008006" key="3">
    <source>
        <dbReference type="Google" id="ProtNLM"/>
    </source>
</evidence>
<comment type="caution">
    <text evidence="1">The sequence shown here is derived from an EMBL/GenBank/DDBJ whole genome shotgun (WGS) entry which is preliminary data.</text>
</comment>
<sequence>MMRKTRDPCWNEEFQFMLEQAPLN</sequence>
<dbReference type="EMBL" id="DUZY01000008">
    <property type="protein sequence ID" value="DAD47918.1"/>
    <property type="molecule type" value="Genomic_DNA"/>
</dbReference>
<dbReference type="AlphaFoldDB" id="A0A823A174"/>
<keyword evidence="2" id="KW-1185">Reference proteome</keyword>
<dbReference type="Proteomes" id="UP000607653">
    <property type="component" value="Unassembled WGS sequence"/>
</dbReference>
<accession>A0A823A174</accession>